<sequence>MSTSDVPHRAPNQHPRPFMQAYRKVYHTFGFSKGYNFPLYILTSAIPGEYYWYRAGFRHVGITLHLIGVLFGSVLAVLQFTPIIRYKFILFHRITGYFAIFLFLLGNVGAFMIIDHSMGSAPIMRVYIGALGTATTVGIILAYINIKRLQIDQHRAWMIRAWVWAGNIITLRLILGISLAITSSSNIELNTPFRCDEIYFMYSSTGVSAAENPIPSRFPDCGVDAAKNPRQVLVSSLNGNVEGIAANLRVCFTMAGWLAIVIHIFLAELYLWLTPAESHRLRVLSRTRQIERGILSVEDVKGGRLGSKNLGDAPEWWDRDVTEKRADVDHHLSTSAGKQSEGKEMIA</sequence>
<feature type="transmembrane region" description="Helical" evidence="2">
    <location>
        <begin position="96"/>
        <end position="114"/>
    </location>
</feature>
<feature type="transmembrane region" description="Helical" evidence="2">
    <location>
        <begin position="254"/>
        <end position="273"/>
    </location>
</feature>
<dbReference type="InParanoid" id="A0A2K1QPC1"/>
<keyword evidence="2" id="KW-0812">Transmembrane</keyword>
<dbReference type="InterPro" id="IPR018750">
    <property type="entry name" value="DUF2306_membrane"/>
</dbReference>
<feature type="region of interest" description="Disordered" evidence="1">
    <location>
        <begin position="328"/>
        <end position="347"/>
    </location>
</feature>
<dbReference type="STRING" id="2082308.A0A2K1QPC1"/>
<reference evidence="3 4" key="1">
    <citation type="submission" date="2017-06" db="EMBL/GenBank/DDBJ databases">
        <title>Draft genome sequence of a variant of Elsinoe murrayae.</title>
        <authorList>
            <person name="Cheng Q."/>
        </authorList>
    </citation>
    <scope>NUCLEOTIDE SEQUENCE [LARGE SCALE GENOMIC DNA]</scope>
    <source>
        <strain evidence="3 4">CQ-2017a</strain>
    </source>
</reference>
<keyword evidence="2" id="KW-0472">Membrane</keyword>
<comment type="caution">
    <text evidence="3">The sequence shown here is derived from an EMBL/GenBank/DDBJ whole genome shotgun (WGS) entry which is preliminary data.</text>
</comment>
<feature type="transmembrane region" description="Helical" evidence="2">
    <location>
        <begin position="62"/>
        <end position="84"/>
    </location>
</feature>
<feature type="transmembrane region" description="Helical" evidence="2">
    <location>
        <begin position="126"/>
        <end position="146"/>
    </location>
</feature>
<dbReference type="AlphaFoldDB" id="A0A2K1QPC1"/>
<protein>
    <submittedName>
        <fullName evidence="3">Uncharacterized protein</fullName>
    </submittedName>
</protein>
<proteinExistence type="predicted"/>
<evidence type="ECO:0000256" key="2">
    <source>
        <dbReference type="SAM" id="Phobius"/>
    </source>
</evidence>
<keyword evidence="4" id="KW-1185">Reference proteome</keyword>
<dbReference type="EMBL" id="NKHZ01000055">
    <property type="protein sequence ID" value="PNS16799.1"/>
    <property type="molecule type" value="Genomic_DNA"/>
</dbReference>
<name>A0A2K1QPC1_9PEZI</name>
<dbReference type="OrthoDB" id="193478at2759"/>
<evidence type="ECO:0000313" key="4">
    <source>
        <dbReference type="Proteomes" id="UP000243797"/>
    </source>
</evidence>
<evidence type="ECO:0000256" key="1">
    <source>
        <dbReference type="SAM" id="MobiDB-lite"/>
    </source>
</evidence>
<keyword evidence="2" id="KW-1133">Transmembrane helix</keyword>
<accession>A0A2K1QPC1</accession>
<dbReference type="Pfam" id="PF10067">
    <property type="entry name" value="DUF2306"/>
    <property type="match status" value="1"/>
</dbReference>
<organism evidence="3 4">
    <name type="scientific">Sphaceloma murrayae</name>
    <dbReference type="NCBI Taxonomy" id="2082308"/>
    <lineage>
        <taxon>Eukaryota</taxon>
        <taxon>Fungi</taxon>
        <taxon>Dikarya</taxon>
        <taxon>Ascomycota</taxon>
        <taxon>Pezizomycotina</taxon>
        <taxon>Dothideomycetes</taxon>
        <taxon>Dothideomycetidae</taxon>
        <taxon>Myriangiales</taxon>
        <taxon>Elsinoaceae</taxon>
        <taxon>Sphaceloma</taxon>
    </lineage>
</organism>
<evidence type="ECO:0000313" key="3">
    <source>
        <dbReference type="EMBL" id="PNS16799.1"/>
    </source>
</evidence>
<gene>
    <name evidence="3" type="ORF">CAC42_4763</name>
</gene>
<feature type="transmembrane region" description="Helical" evidence="2">
    <location>
        <begin position="158"/>
        <end position="181"/>
    </location>
</feature>
<dbReference type="Proteomes" id="UP000243797">
    <property type="component" value="Unassembled WGS sequence"/>
</dbReference>